<accession>A0A1Y4T3S1</accession>
<evidence type="ECO:0000313" key="1">
    <source>
        <dbReference type="EMBL" id="OUQ35881.1"/>
    </source>
</evidence>
<gene>
    <name evidence="1" type="ORF">B5E75_02290</name>
</gene>
<comment type="caution">
    <text evidence="1">The sequence shown here is derived from an EMBL/GenBank/DDBJ whole genome shotgun (WGS) entry which is preliminary data.</text>
</comment>
<name>A0A1Y4T3S1_9FIRM</name>
<reference evidence="1 2" key="1">
    <citation type="journal article" date="2018" name="BMC Genomics">
        <title>Whole genome sequencing and function prediction of 133 gut anaerobes isolated from chicken caecum in pure cultures.</title>
        <authorList>
            <person name="Medvecky M."/>
            <person name="Cejkova D."/>
            <person name="Polansky O."/>
            <person name="Karasova D."/>
            <person name="Kubasova T."/>
            <person name="Cizek A."/>
            <person name="Rychlik I."/>
        </authorList>
    </citation>
    <scope>NUCLEOTIDE SEQUENCE [LARGE SCALE GENOMIC DNA]</scope>
    <source>
        <strain evidence="1 2">An13</strain>
    </source>
</reference>
<keyword evidence="2" id="KW-1185">Reference proteome</keyword>
<dbReference type="AlphaFoldDB" id="A0A1Y4T3S1"/>
<sequence>MRTKCSVSQQIINLKSKNIKFNIINEQSAIQYLTHHTYYFKLKSFAKSFEYNEVKNVYINLDFAYLVELSKLDMYLREYIIKLSLDTEHFLKVKLINDLTHNDQEDGYHIIDKLFIKYPYIKQNINHKKNDSACADLIHKYQNNWAIWNIVEVLSFGDFIKLFELYYELYPENKSRTINHLLWPLKFIRNASAHNNCLLNTLRKPYTHTHLYNNTKNIIEPSKELVLLLTKIPNISKNSRRKKIMNPVIHDFIATLFLFNEVCTSSVLKEKQFNR</sequence>
<dbReference type="OrthoDB" id="5363652at2"/>
<protein>
    <recommendedName>
        <fullName evidence="3">CAAX protease</fullName>
    </recommendedName>
</protein>
<dbReference type="EMBL" id="NFLJ01000005">
    <property type="protein sequence ID" value="OUQ35881.1"/>
    <property type="molecule type" value="Genomic_DNA"/>
</dbReference>
<evidence type="ECO:0000313" key="2">
    <source>
        <dbReference type="Proteomes" id="UP000195305"/>
    </source>
</evidence>
<evidence type="ECO:0008006" key="3">
    <source>
        <dbReference type="Google" id="ProtNLM"/>
    </source>
</evidence>
<proteinExistence type="predicted"/>
<dbReference type="RefSeq" id="WP_087357180.1">
    <property type="nucleotide sequence ID" value="NZ_NFLJ01000005.1"/>
</dbReference>
<dbReference type="Proteomes" id="UP000195305">
    <property type="component" value="Unassembled WGS sequence"/>
</dbReference>
<dbReference type="Pfam" id="PF07751">
    <property type="entry name" value="Abi_2"/>
    <property type="match status" value="1"/>
</dbReference>
<organism evidence="1 2">
    <name type="scientific">Massilimicrobiota timonensis</name>
    <dbReference type="NCBI Taxonomy" id="1776392"/>
    <lineage>
        <taxon>Bacteria</taxon>
        <taxon>Bacillati</taxon>
        <taxon>Bacillota</taxon>
        <taxon>Erysipelotrichia</taxon>
        <taxon>Erysipelotrichales</taxon>
        <taxon>Erysipelotrichaceae</taxon>
        <taxon>Massilimicrobiota</taxon>
    </lineage>
</organism>
<dbReference type="InterPro" id="IPR011664">
    <property type="entry name" value="Abi_system_AbiD/AbiF-like"/>
</dbReference>